<dbReference type="SUPFAM" id="SSF55298">
    <property type="entry name" value="YjgF-like"/>
    <property type="match status" value="1"/>
</dbReference>
<evidence type="ECO:0000313" key="2">
    <source>
        <dbReference type="Proteomes" id="UP000288246"/>
    </source>
</evidence>
<protein>
    <submittedName>
        <fullName evidence="1">Reactive intermediate/imine deaminase</fullName>
    </submittedName>
</protein>
<accession>A0A401UZA1</accession>
<comment type="caution">
    <text evidence="1">The sequence shown here is derived from an EMBL/GenBank/DDBJ whole genome shotgun (WGS) entry which is preliminary data.</text>
</comment>
<dbReference type="OrthoDB" id="9796680at2"/>
<dbReference type="Pfam" id="PF01042">
    <property type="entry name" value="Ribonuc_L-PSP"/>
    <property type="match status" value="1"/>
</dbReference>
<dbReference type="PANTHER" id="PTHR43857:SF1">
    <property type="entry name" value="YJGH FAMILY PROTEIN"/>
    <property type="match status" value="1"/>
</dbReference>
<sequence length="121" mass="13182">MITRFPTHVGDPTCASAVRAGGFLFLAHHAGGFDRREYAAQTRATLHSLGETLAPAGAGFEDVVQVTLWLRELTDETREAWDVFAEFFGDQPPARMTATTDFFDPACLVMVDAVAYVGDRG</sequence>
<gene>
    <name evidence="1" type="ORF">CTKZ_15830</name>
</gene>
<dbReference type="CDD" id="cd00448">
    <property type="entry name" value="YjgF_YER057c_UK114_family"/>
    <property type="match status" value="1"/>
</dbReference>
<dbReference type="AlphaFoldDB" id="A0A401UZA1"/>
<dbReference type="InterPro" id="IPR006175">
    <property type="entry name" value="YjgF/YER057c/UK114"/>
</dbReference>
<dbReference type="InterPro" id="IPR035959">
    <property type="entry name" value="RutC-like_sf"/>
</dbReference>
<dbReference type="EMBL" id="BHYL01000111">
    <property type="protein sequence ID" value="GCD20021.1"/>
    <property type="molecule type" value="Genomic_DNA"/>
</dbReference>
<proteinExistence type="predicted"/>
<name>A0A401UZA1_9CELL</name>
<reference evidence="1 2" key="1">
    <citation type="submission" date="2018-11" db="EMBL/GenBank/DDBJ databases">
        <title>Draft genome sequence of Cellulomonas takizawaensis strain TKZ-21.</title>
        <authorList>
            <person name="Yamamura H."/>
            <person name="Hayashi T."/>
            <person name="Hamada M."/>
            <person name="Serisawa Y."/>
            <person name="Matsuyama K."/>
            <person name="Nakagawa Y."/>
            <person name="Otoguro M."/>
            <person name="Yanagida F."/>
            <person name="Hayakawa M."/>
        </authorList>
    </citation>
    <scope>NUCLEOTIDE SEQUENCE [LARGE SCALE GENOMIC DNA]</scope>
    <source>
        <strain evidence="1 2">TKZ-21</strain>
    </source>
</reference>
<keyword evidence="2" id="KW-1185">Reference proteome</keyword>
<dbReference type="PANTHER" id="PTHR43857">
    <property type="entry name" value="BLR7761 PROTEIN"/>
    <property type="match status" value="1"/>
</dbReference>
<dbReference type="Proteomes" id="UP000288246">
    <property type="component" value="Unassembled WGS sequence"/>
</dbReference>
<dbReference type="Gene3D" id="3.30.1330.40">
    <property type="entry name" value="RutC-like"/>
    <property type="match status" value="1"/>
</dbReference>
<evidence type="ECO:0000313" key="1">
    <source>
        <dbReference type="EMBL" id="GCD20021.1"/>
    </source>
</evidence>
<organism evidence="1 2">
    <name type="scientific">Cellulomonas algicola</name>
    <dbReference type="NCBI Taxonomy" id="2071633"/>
    <lineage>
        <taxon>Bacteria</taxon>
        <taxon>Bacillati</taxon>
        <taxon>Actinomycetota</taxon>
        <taxon>Actinomycetes</taxon>
        <taxon>Micrococcales</taxon>
        <taxon>Cellulomonadaceae</taxon>
        <taxon>Cellulomonas</taxon>
    </lineage>
</organism>
<dbReference type="RefSeq" id="WP_124342537.1">
    <property type="nucleotide sequence ID" value="NZ_BHYL01000111.1"/>
</dbReference>